<protein>
    <submittedName>
        <fullName evidence="2">Uncharacterized protein</fullName>
    </submittedName>
</protein>
<dbReference type="AlphaFoldDB" id="A0A077WP12"/>
<organism evidence="2">
    <name type="scientific">Lichtheimia ramosa</name>
    <dbReference type="NCBI Taxonomy" id="688394"/>
    <lineage>
        <taxon>Eukaryota</taxon>
        <taxon>Fungi</taxon>
        <taxon>Fungi incertae sedis</taxon>
        <taxon>Mucoromycota</taxon>
        <taxon>Mucoromycotina</taxon>
        <taxon>Mucoromycetes</taxon>
        <taxon>Mucorales</taxon>
        <taxon>Lichtheimiaceae</taxon>
        <taxon>Lichtheimia</taxon>
    </lineage>
</organism>
<feature type="compositionally biased region" description="Low complexity" evidence="1">
    <location>
        <begin position="256"/>
        <end position="271"/>
    </location>
</feature>
<feature type="region of interest" description="Disordered" evidence="1">
    <location>
        <begin position="140"/>
        <end position="166"/>
    </location>
</feature>
<proteinExistence type="predicted"/>
<name>A0A077WP12_9FUNG</name>
<feature type="region of interest" description="Disordered" evidence="1">
    <location>
        <begin position="218"/>
        <end position="271"/>
    </location>
</feature>
<gene>
    <name evidence="2" type="ORF">LRAMOSA10214</name>
</gene>
<dbReference type="OrthoDB" id="2290590at2759"/>
<reference evidence="2" key="1">
    <citation type="journal article" date="2014" name="Genome Announc.">
        <title>De novo whole-genome sequence and genome annotation of Lichtheimia ramosa.</title>
        <authorList>
            <person name="Linde J."/>
            <person name="Schwartze V."/>
            <person name="Binder U."/>
            <person name="Lass-Florl C."/>
            <person name="Voigt K."/>
            <person name="Horn F."/>
        </authorList>
    </citation>
    <scope>NUCLEOTIDE SEQUENCE</scope>
    <source>
        <strain evidence="2">JMRC FSU:6197</strain>
    </source>
</reference>
<accession>A0A077WP12</accession>
<evidence type="ECO:0000256" key="1">
    <source>
        <dbReference type="SAM" id="MobiDB-lite"/>
    </source>
</evidence>
<sequence length="305" mass="34716">MMMPFGNYSLSPSSFSVQNSDNTKEMLSQQQQQECSSITRQFIQGPWWASLYRRGLVQKSNIDKQESCSPPTTRIASSVHLVSSRVGLFDNWIRQPMNWMRKCQEPVKVSCNVYPEDQEDDIMSPSSAYSSFSTSTISTDSSISTIEDEHDSGCEITSPPSLHDDLATQFDKQSDFDPEPRSWPPESQSSVITQVVQELSPQLADAWHKHEIAMKQYRQQYPIRPTQRRKYIKSSKTRYQPRRKSHYTSPRDTPLSSFSSTSGTTNTTTRSQQLVDLARSALVYFENAYGHIPDGMLPMLREAAA</sequence>
<dbReference type="EMBL" id="LK023327">
    <property type="protein sequence ID" value="CDS08853.1"/>
    <property type="molecule type" value="Genomic_DNA"/>
</dbReference>
<evidence type="ECO:0000313" key="2">
    <source>
        <dbReference type="EMBL" id="CDS08853.1"/>
    </source>
</evidence>
<feature type="compositionally biased region" description="Basic residues" evidence="1">
    <location>
        <begin position="226"/>
        <end position="246"/>
    </location>
</feature>